<dbReference type="InterPro" id="IPR018247">
    <property type="entry name" value="EF_Hand_1_Ca_BS"/>
</dbReference>
<accession>A0A1I7F619</accession>
<dbReference type="PROSITE" id="PS00018">
    <property type="entry name" value="EF_HAND_1"/>
    <property type="match status" value="1"/>
</dbReference>
<dbReference type="Pfam" id="PF13202">
    <property type="entry name" value="EF-hand_5"/>
    <property type="match status" value="2"/>
</dbReference>
<feature type="domain" description="EF-hand" evidence="1">
    <location>
        <begin position="71"/>
        <end position="91"/>
    </location>
</feature>
<dbReference type="AlphaFoldDB" id="A0A1I7F619"/>
<proteinExistence type="predicted"/>
<dbReference type="Gene3D" id="1.10.238.10">
    <property type="entry name" value="EF-hand"/>
    <property type="match status" value="1"/>
</dbReference>
<protein>
    <submittedName>
        <fullName evidence="2">EF hand</fullName>
    </submittedName>
</protein>
<dbReference type="RefSeq" id="WP_074972167.1">
    <property type="nucleotide sequence ID" value="NZ_FPBZ01000001.1"/>
</dbReference>
<dbReference type="GO" id="GO:0005509">
    <property type="term" value="F:calcium ion binding"/>
    <property type="evidence" value="ECO:0007669"/>
    <property type="project" value="InterPro"/>
</dbReference>
<dbReference type="Proteomes" id="UP000182649">
    <property type="component" value="Unassembled WGS sequence"/>
</dbReference>
<dbReference type="InterPro" id="IPR011992">
    <property type="entry name" value="EF-hand-dom_pair"/>
</dbReference>
<dbReference type="SUPFAM" id="SSF47473">
    <property type="entry name" value="EF-hand"/>
    <property type="match status" value="1"/>
</dbReference>
<dbReference type="InterPro" id="IPR002048">
    <property type="entry name" value="EF_hand_dom"/>
</dbReference>
<sequence>MKSRYISGSISIALIIVAFGLPALVFAEVSAERKPNDVREVVTPPWELYDTDEDGYITMKEAAVQKMSPQVFHSLDIDRDGRLNRDEFTKVPPMREK</sequence>
<organism evidence="2 3">
    <name type="scientific">Nitrosospira multiformis</name>
    <dbReference type="NCBI Taxonomy" id="1231"/>
    <lineage>
        <taxon>Bacteria</taxon>
        <taxon>Pseudomonadati</taxon>
        <taxon>Pseudomonadota</taxon>
        <taxon>Betaproteobacteria</taxon>
        <taxon>Nitrosomonadales</taxon>
        <taxon>Nitrosomonadaceae</taxon>
        <taxon>Nitrosospira</taxon>
    </lineage>
</organism>
<evidence type="ECO:0000313" key="3">
    <source>
        <dbReference type="Proteomes" id="UP000182649"/>
    </source>
</evidence>
<gene>
    <name evidence="2" type="ORF">SAMN05216417_101169</name>
</gene>
<dbReference type="OrthoDB" id="8566186at2"/>
<reference evidence="3" key="1">
    <citation type="submission" date="2016-10" db="EMBL/GenBank/DDBJ databases">
        <authorList>
            <person name="Varghese N."/>
            <person name="Submissions S."/>
        </authorList>
    </citation>
    <scope>NUCLEOTIDE SEQUENCE [LARGE SCALE GENOMIC DNA]</scope>
    <source>
        <strain evidence="3">Nl14</strain>
    </source>
</reference>
<dbReference type="EMBL" id="FPBZ01000001">
    <property type="protein sequence ID" value="SFU31668.1"/>
    <property type="molecule type" value="Genomic_DNA"/>
</dbReference>
<evidence type="ECO:0000313" key="2">
    <source>
        <dbReference type="EMBL" id="SFU31668.1"/>
    </source>
</evidence>
<name>A0A1I7F619_9PROT</name>
<dbReference type="CDD" id="cd00051">
    <property type="entry name" value="EFh"/>
    <property type="match status" value="1"/>
</dbReference>
<feature type="domain" description="EF-hand" evidence="1">
    <location>
        <begin position="49"/>
        <end position="61"/>
    </location>
</feature>
<evidence type="ECO:0000259" key="1">
    <source>
        <dbReference type="Pfam" id="PF13202"/>
    </source>
</evidence>